<organism evidence="2 3">
    <name type="scientific">Photorhabdus luminescens subsp. sonorensis</name>
    <dbReference type="NCBI Taxonomy" id="1173677"/>
    <lineage>
        <taxon>Bacteria</taxon>
        <taxon>Pseudomonadati</taxon>
        <taxon>Pseudomonadota</taxon>
        <taxon>Gammaproteobacteria</taxon>
        <taxon>Enterobacterales</taxon>
        <taxon>Morganellaceae</taxon>
        <taxon>Photorhabdus</taxon>
    </lineage>
</organism>
<reference evidence="2 3" key="1">
    <citation type="submission" date="2019-01" db="EMBL/GenBank/DDBJ databases">
        <title>Draft genome assembly of Photorhabdus luminescens subsp. sonorensis Caborca.</title>
        <authorList>
            <person name="Duong D.A."/>
            <person name="Espinosa-Artiles P."/>
            <person name="Orozco R.A."/>
            <person name="Molnar I."/>
            <person name="Stock P."/>
        </authorList>
    </citation>
    <scope>NUCLEOTIDE SEQUENCE [LARGE SCALE GENOMIC DNA]</scope>
    <source>
        <strain evidence="2 3">Caborca</strain>
    </source>
</reference>
<proteinExistence type="predicted"/>
<dbReference type="InterPro" id="IPR009091">
    <property type="entry name" value="RCC1/BLIP-II"/>
</dbReference>
<dbReference type="EMBL" id="SBIJ01000002">
    <property type="protein sequence ID" value="TNH44956.1"/>
    <property type="molecule type" value="Genomic_DNA"/>
</dbReference>
<evidence type="ECO:0000313" key="2">
    <source>
        <dbReference type="EMBL" id="TNH44956.1"/>
    </source>
</evidence>
<evidence type="ECO:0000313" key="3">
    <source>
        <dbReference type="Proteomes" id="UP000307592"/>
    </source>
</evidence>
<feature type="compositionally biased region" description="Polar residues" evidence="1">
    <location>
        <begin position="22"/>
        <end position="34"/>
    </location>
</feature>
<dbReference type="Proteomes" id="UP000307592">
    <property type="component" value="Unassembled WGS sequence"/>
</dbReference>
<name>A0A5C4RLF0_PHOLU</name>
<gene>
    <name evidence="2" type="ORF">EP164_02210</name>
</gene>
<dbReference type="RefSeq" id="WP_139654421.1">
    <property type="nucleotide sequence ID" value="NZ_CAWOQH010000112.1"/>
</dbReference>
<feature type="region of interest" description="Disordered" evidence="1">
    <location>
        <begin position="1"/>
        <end position="34"/>
    </location>
</feature>
<dbReference type="Gene3D" id="2.130.10.30">
    <property type="entry name" value="Regulator of chromosome condensation 1/beta-lactamase-inhibitor protein II"/>
    <property type="match status" value="1"/>
</dbReference>
<feature type="compositionally biased region" description="Polar residues" evidence="1">
    <location>
        <begin position="1"/>
        <end position="13"/>
    </location>
</feature>
<accession>A0A5C4RLF0</accession>
<sequence length="112" mass="12288">MNQNNAPSPNIDTGGNPIKQYWQPNRSNHTDNNTPIACTREATAMLLPNGRVIACGNNNEGNGGQVPPEIAKLQDIVSLSASRNSFTVLRADGQKVGWDSTDDNKLHYEYDY</sequence>
<comment type="caution">
    <text evidence="2">The sequence shown here is derived from an EMBL/GenBank/DDBJ whole genome shotgun (WGS) entry which is preliminary data.</text>
</comment>
<dbReference type="SUPFAM" id="SSF50985">
    <property type="entry name" value="RCC1/BLIP-II"/>
    <property type="match status" value="1"/>
</dbReference>
<dbReference type="AlphaFoldDB" id="A0A5C4RLF0"/>
<evidence type="ECO:0000256" key="1">
    <source>
        <dbReference type="SAM" id="MobiDB-lite"/>
    </source>
</evidence>
<protein>
    <submittedName>
        <fullName evidence="2">Uncharacterized protein</fullName>
    </submittedName>
</protein>